<organism evidence="1 2">
    <name type="scientific">Eubacterium multiforme</name>
    <dbReference type="NCBI Taxonomy" id="83339"/>
    <lineage>
        <taxon>Bacteria</taxon>
        <taxon>Bacillati</taxon>
        <taxon>Bacillota</taxon>
        <taxon>Clostridia</taxon>
        <taxon>Eubacteriales</taxon>
        <taxon>Eubacteriaceae</taxon>
        <taxon>Eubacterium</taxon>
    </lineage>
</organism>
<dbReference type="RefSeq" id="WP_307488192.1">
    <property type="nucleotide sequence ID" value="NZ_JAUSUF010000020.1"/>
</dbReference>
<name>A0ABT9UXX7_9FIRM</name>
<proteinExistence type="predicted"/>
<dbReference type="EMBL" id="JAUSUF010000020">
    <property type="protein sequence ID" value="MDQ0151176.1"/>
    <property type="molecule type" value="Genomic_DNA"/>
</dbReference>
<comment type="caution">
    <text evidence="1">The sequence shown here is derived from an EMBL/GenBank/DDBJ whole genome shotgun (WGS) entry which is preliminary data.</text>
</comment>
<gene>
    <name evidence="1" type="ORF">J2S18_003153</name>
</gene>
<evidence type="ECO:0000313" key="1">
    <source>
        <dbReference type="EMBL" id="MDQ0151176.1"/>
    </source>
</evidence>
<accession>A0ABT9UXX7</accession>
<sequence length="111" mass="12660">MDKLECPRCKNEKLKGTENYCPICGLNLKGGMTKEEVIGQIDSLIDEAKLHIEDDPFDSEVFRDDKEALETVKEVYKRTAQEVPVQEQPKFIPESSNGICEYPNRLTTPKL</sequence>
<reference evidence="1 2" key="1">
    <citation type="submission" date="2023-07" db="EMBL/GenBank/DDBJ databases">
        <title>Genomic Encyclopedia of Type Strains, Phase IV (KMG-IV): sequencing the most valuable type-strain genomes for metagenomic binning, comparative biology and taxonomic classification.</title>
        <authorList>
            <person name="Goeker M."/>
        </authorList>
    </citation>
    <scope>NUCLEOTIDE SEQUENCE [LARGE SCALE GENOMIC DNA]</scope>
    <source>
        <strain evidence="1 2">DSM 20694</strain>
    </source>
</reference>
<keyword evidence="2" id="KW-1185">Reference proteome</keyword>
<evidence type="ECO:0000313" key="2">
    <source>
        <dbReference type="Proteomes" id="UP001228504"/>
    </source>
</evidence>
<dbReference type="Proteomes" id="UP001228504">
    <property type="component" value="Unassembled WGS sequence"/>
</dbReference>
<protein>
    <submittedName>
        <fullName evidence="1">Uncharacterized Zn finger protein (UPF0148 family)</fullName>
    </submittedName>
</protein>